<evidence type="ECO:0000256" key="1">
    <source>
        <dbReference type="SAM" id="MobiDB-lite"/>
    </source>
</evidence>
<keyword evidence="2" id="KW-0472">Membrane</keyword>
<feature type="region of interest" description="Disordered" evidence="1">
    <location>
        <begin position="226"/>
        <end position="247"/>
    </location>
</feature>
<accession>A0A7W3JL09</accession>
<dbReference type="Proteomes" id="UP000321154">
    <property type="component" value="Unassembled WGS sequence"/>
</dbReference>
<gene>
    <name evidence="4" type="ORF">FB463_002914</name>
    <name evidence="3" type="ORF">FFA01_18420</name>
</gene>
<dbReference type="EMBL" id="BJUV01000016">
    <property type="protein sequence ID" value="GEK83533.1"/>
    <property type="molecule type" value="Genomic_DNA"/>
</dbReference>
<dbReference type="OrthoDB" id="5117650at2"/>
<feature type="transmembrane region" description="Helical" evidence="2">
    <location>
        <begin position="205"/>
        <end position="223"/>
    </location>
</feature>
<evidence type="ECO:0000256" key="2">
    <source>
        <dbReference type="SAM" id="Phobius"/>
    </source>
</evidence>
<reference evidence="3 5" key="1">
    <citation type="submission" date="2019-07" db="EMBL/GenBank/DDBJ databases">
        <title>Whole genome shotgun sequence of Frigoribacterium faeni NBRC 103066.</title>
        <authorList>
            <person name="Hosoyama A."/>
            <person name="Uohara A."/>
            <person name="Ohji S."/>
            <person name="Ichikawa N."/>
        </authorList>
    </citation>
    <scope>NUCLEOTIDE SEQUENCE [LARGE SCALE GENOMIC DNA]</scope>
    <source>
        <strain evidence="3 5">NBRC 103066</strain>
    </source>
</reference>
<evidence type="ECO:0000313" key="3">
    <source>
        <dbReference type="EMBL" id="GEK83533.1"/>
    </source>
</evidence>
<dbReference type="AlphaFoldDB" id="A0A7W3JL09"/>
<protein>
    <submittedName>
        <fullName evidence="4">Uncharacterized protein</fullName>
    </submittedName>
</protein>
<evidence type="ECO:0000313" key="5">
    <source>
        <dbReference type="Proteomes" id="UP000321154"/>
    </source>
</evidence>
<keyword evidence="2" id="KW-0812">Transmembrane</keyword>
<organism evidence="4 6">
    <name type="scientific">Frigoribacterium faeni</name>
    <dbReference type="NCBI Taxonomy" id="145483"/>
    <lineage>
        <taxon>Bacteria</taxon>
        <taxon>Bacillati</taxon>
        <taxon>Actinomycetota</taxon>
        <taxon>Actinomycetes</taxon>
        <taxon>Micrococcales</taxon>
        <taxon>Microbacteriaceae</taxon>
        <taxon>Frigoribacterium</taxon>
    </lineage>
</organism>
<feature type="transmembrane region" description="Helical" evidence="2">
    <location>
        <begin position="105"/>
        <end position="125"/>
    </location>
</feature>
<feature type="transmembrane region" description="Helical" evidence="2">
    <location>
        <begin position="23"/>
        <end position="40"/>
    </location>
</feature>
<keyword evidence="5" id="KW-1185">Reference proteome</keyword>
<feature type="transmembrane region" description="Helical" evidence="2">
    <location>
        <begin position="46"/>
        <end position="68"/>
    </location>
</feature>
<proteinExistence type="predicted"/>
<evidence type="ECO:0000313" key="4">
    <source>
        <dbReference type="EMBL" id="MBA8814639.1"/>
    </source>
</evidence>
<reference evidence="4 6" key="2">
    <citation type="submission" date="2020-07" db="EMBL/GenBank/DDBJ databases">
        <title>Sequencing the genomes of 1000 actinobacteria strains.</title>
        <authorList>
            <person name="Klenk H.-P."/>
        </authorList>
    </citation>
    <scope>NUCLEOTIDE SEQUENCE [LARGE SCALE GENOMIC DNA]</scope>
    <source>
        <strain evidence="4 6">DSM 10309</strain>
    </source>
</reference>
<comment type="caution">
    <text evidence="4">The sequence shown here is derived from an EMBL/GenBank/DDBJ whole genome shotgun (WGS) entry which is preliminary data.</text>
</comment>
<feature type="compositionally biased region" description="Basic and acidic residues" evidence="1">
    <location>
        <begin position="235"/>
        <end position="247"/>
    </location>
</feature>
<feature type="transmembrane region" description="Helical" evidence="2">
    <location>
        <begin position="170"/>
        <end position="193"/>
    </location>
</feature>
<feature type="transmembrane region" description="Helical" evidence="2">
    <location>
        <begin position="137"/>
        <end position="158"/>
    </location>
</feature>
<dbReference type="RefSeq" id="WP_146855348.1">
    <property type="nucleotide sequence ID" value="NZ_BAAAHR010000003.1"/>
</dbReference>
<sequence>MPALPPIGRADAVALFRDQSRRAVLFTMLSVPAATALAVGKGALFVLAPSASLLGTVLFAVGVIALKVEIIRCHVVSRRAELRAAADGPTGPATSAVLHERTYRLTGIVLVALSLMFVVSFLPLVTGSAEQTRYDRWPAIILATVTFAEIGLAVHGVVSARRNRDPLAEAVKLTNLAAGFVLLTLAQSALISLEPVTDPGPAGPLSGVAFGSLPAAVGVSMLVRSRSRSRASSRTADDLTDERRVGA</sequence>
<name>A0A7W3JL09_9MICO</name>
<dbReference type="EMBL" id="JACGWW010000006">
    <property type="protein sequence ID" value="MBA8814639.1"/>
    <property type="molecule type" value="Genomic_DNA"/>
</dbReference>
<dbReference type="Proteomes" id="UP000522688">
    <property type="component" value="Unassembled WGS sequence"/>
</dbReference>
<keyword evidence="2" id="KW-1133">Transmembrane helix</keyword>
<evidence type="ECO:0000313" key="6">
    <source>
        <dbReference type="Proteomes" id="UP000522688"/>
    </source>
</evidence>